<dbReference type="Proteomes" id="UP000555552">
    <property type="component" value="Unassembled WGS sequence"/>
</dbReference>
<protein>
    <submittedName>
        <fullName evidence="2">LysM peptidoglycan-binding domain-containing protein</fullName>
    </submittedName>
</protein>
<dbReference type="RefSeq" id="WP_171203080.1">
    <property type="nucleotide sequence ID" value="NZ_JABEMA010000117.1"/>
</dbReference>
<evidence type="ECO:0000259" key="1">
    <source>
        <dbReference type="SMART" id="SM00257"/>
    </source>
</evidence>
<dbReference type="InterPro" id="IPR018392">
    <property type="entry name" value="LysM"/>
</dbReference>
<proteinExistence type="predicted"/>
<reference evidence="2 3" key="1">
    <citation type="submission" date="2020-05" db="EMBL/GenBank/DDBJ databases">
        <title>MicrobeNet Type strains.</title>
        <authorList>
            <person name="Nicholson A.C."/>
        </authorList>
    </citation>
    <scope>NUCLEOTIDE SEQUENCE [LARGE SCALE GENOMIC DNA]</scope>
    <source>
        <strain evidence="2 3">JCM 14547</strain>
    </source>
</reference>
<dbReference type="Pfam" id="PF01476">
    <property type="entry name" value="LysM"/>
    <property type="match status" value="1"/>
</dbReference>
<dbReference type="SMART" id="SM00257">
    <property type="entry name" value="LysM"/>
    <property type="match status" value="1"/>
</dbReference>
<dbReference type="AlphaFoldDB" id="A0A849C0P0"/>
<dbReference type="EMBL" id="JABEMA010000117">
    <property type="protein sequence ID" value="NNH23258.1"/>
    <property type="molecule type" value="Genomic_DNA"/>
</dbReference>
<feature type="non-terminal residue" evidence="2">
    <location>
        <position position="1"/>
    </location>
</feature>
<evidence type="ECO:0000313" key="3">
    <source>
        <dbReference type="Proteomes" id="UP000555552"/>
    </source>
</evidence>
<dbReference type="CDD" id="cd00118">
    <property type="entry name" value="LysM"/>
    <property type="match status" value="1"/>
</dbReference>
<sequence length="64" mass="6529">VVAAAPAAEVPAEVVVLPGDTLWSIADEVAAPDEDVRDVVLRLKEANGLDSVALAVGDRILVPA</sequence>
<dbReference type="Gene3D" id="3.10.350.10">
    <property type="entry name" value="LysM domain"/>
    <property type="match status" value="1"/>
</dbReference>
<dbReference type="InterPro" id="IPR036779">
    <property type="entry name" value="LysM_dom_sf"/>
</dbReference>
<feature type="domain" description="LysM" evidence="1">
    <location>
        <begin position="13"/>
        <end position="63"/>
    </location>
</feature>
<name>A0A849C0P0_9ACTN</name>
<organism evidence="2 3">
    <name type="scientific">Pseudokineococcus marinus</name>
    <dbReference type="NCBI Taxonomy" id="351215"/>
    <lineage>
        <taxon>Bacteria</taxon>
        <taxon>Bacillati</taxon>
        <taxon>Actinomycetota</taxon>
        <taxon>Actinomycetes</taxon>
        <taxon>Kineosporiales</taxon>
        <taxon>Kineosporiaceae</taxon>
        <taxon>Pseudokineococcus</taxon>
    </lineage>
</organism>
<comment type="caution">
    <text evidence="2">The sequence shown here is derived from an EMBL/GenBank/DDBJ whole genome shotgun (WGS) entry which is preliminary data.</text>
</comment>
<keyword evidence="3" id="KW-1185">Reference proteome</keyword>
<evidence type="ECO:0000313" key="2">
    <source>
        <dbReference type="EMBL" id="NNH23258.1"/>
    </source>
</evidence>
<gene>
    <name evidence="2" type="ORF">HLB09_09165</name>
</gene>
<accession>A0A849C0P0</accession>